<dbReference type="HOGENOM" id="CLU_024465_0_0_1"/>
<evidence type="ECO:0000313" key="2">
    <source>
        <dbReference type="EMBL" id="EEP76759.1"/>
    </source>
</evidence>
<dbReference type="STRING" id="336963.C4JJ01"/>
<sequence length="326" mass="36308">MTLRKFQELSLPISTVIETGVSSDAGGGRHASVFEENADNTHESKMPDTPDTKRFRFKGPWLAGQSPAEFNIYLKTIRKQRPQFLEKLRHILAERKVLEARKELLDRGEPLQEQQVPQELGDEEFEAALRSLRANPESLGPEVHKFLDLATPPTCPNQYLKRRRWVAGPSNISSTEYANHGPPMTHPSAGLSYLRTKAYMDNHPVAGPQQQHKPVQARVLGARKSHKLQTVVGVAGIVLEDAKSQGWRQNNIRVTAGIDPDVPGGSKYWVKAERAAVRSDGKLGLQVGRPSEASKSLLGIYERKREGSISLPNSILKQGVPRLDRK</sequence>
<dbReference type="GO" id="GO:0070124">
    <property type="term" value="P:mitochondrial translational initiation"/>
    <property type="evidence" value="ECO:0007669"/>
    <property type="project" value="TreeGrafter"/>
</dbReference>
<name>C4JJ01_UNCRE</name>
<dbReference type="AlphaFoldDB" id="C4JJ01"/>
<dbReference type="InParanoid" id="C4JJ01"/>
<dbReference type="PANTHER" id="PTHR28058">
    <property type="entry name" value="37S RIBOSOMAL PROTEIN MRP51, MITOCHONDRIAL"/>
    <property type="match status" value="1"/>
</dbReference>
<gene>
    <name evidence="2" type="ORF">UREG_01608</name>
</gene>
<dbReference type="OrthoDB" id="2735536at2759"/>
<dbReference type="OMA" id="NADNTHE"/>
<dbReference type="GO" id="GO:0005763">
    <property type="term" value="C:mitochondrial small ribosomal subunit"/>
    <property type="evidence" value="ECO:0007669"/>
    <property type="project" value="TreeGrafter"/>
</dbReference>
<dbReference type="GeneID" id="8438577"/>
<dbReference type="Pfam" id="PF11709">
    <property type="entry name" value="Mit_ribos_Mrp51"/>
    <property type="match status" value="1"/>
</dbReference>
<dbReference type="GO" id="GO:0003735">
    <property type="term" value="F:structural constituent of ribosome"/>
    <property type="evidence" value="ECO:0007669"/>
    <property type="project" value="TreeGrafter"/>
</dbReference>
<dbReference type="eggNOG" id="ENOG502SBK0">
    <property type="taxonomic scope" value="Eukaryota"/>
</dbReference>
<feature type="compositionally biased region" description="Basic and acidic residues" evidence="1">
    <location>
        <begin position="39"/>
        <end position="49"/>
    </location>
</feature>
<dbReference type="PANTHER" id="PTHR28058:SF1">
    <property type="entry name" value="SMALL RIBOSOMAL SUBUNIT PROTEIN BS1M"/>
    <property type="match status" value="1"/>
</dbReference>
<dbReference type="VEuPathDB" id="FungiDB:UREG_01608"/>
<dbReference type="Proteomes" id="UP000002058">
    <property type="component" value="Unassembled WGS sequence"/>
</dbReference>
<protein>
    <submittedName>
        <fullName evidence="2">Uncharacterized protein</fullName>
    </submittedName>
</protein>
<accession>C4JJ01</accession>
<dbReference type="EMBL" id="CH476615">
    <property type="protein sequence ID" value="EEP76759.1"/>
    <property type="molecule type" value="Genomic_DNA"/>
</dbReference>
<evidence type="ECO:0000256" key="1">
    <source>
        <dbReference type="SAM" id="MobiDB-lite"/>
    </source>
</evidence>
<keyword evidence="3" id="KW-1185">Reference proteome</keyword>
<proteinExistence type="predicted"/>
<dbReference type="RefSeq" id="XP_002542092.1">
    <property type="nucleotide sequence ID" value="XM_002542046.1"/>
</dbReference>
<dbReference type="InterPro" id="IPR016712">
    <property type="entry name" value="Rbsml_bS1m-like"/>
</dbReference>
<feature type="region of interest" description="Disordered" evidence="1">
    <location>
        <begin position="22"/>
        <end position="49"/>
    </location>
</feature>
<dbReference type="KEGG" id="ure:UREG_01608"/>
<organism evidence="2 3">
    <name type="scientific">Uncinocarpus reesii (strain UAMH 1704)</name>
    <dbReference type="NCBI Taxonomy" id="336963"/>
    <lineage>
        <taxon>Eukaryota</taxon>
        <taxon>Fungi</taxon>
        <taxon>Dikarya</taxon>
        <taxon>Ascomycota</taxon>
        <taxon>Pezizomycotina</taxon>
        <taxon>Eurotiomycetes</taxon>
        <taxon>Eurotiomycetidae</taxon>
        <taxon>Onygenales</taxon>
        <taxon>Onygenaceae</taxon>
        <taxon>Uncinocarpus</taxon>
    </lineage>
</organism>
<reference evidence="3" key="1">
    <citation type="journal article" date="2009" name="Genome Res.">
        <title>Comparative genomic analyses of the human fungal pathogens Coccidioides and their relatives.</title>
        <authorList>
            <person name="Sharpton T.J."/>
            <person name="Stajich J.E."/>
            <person name="Rounsley S.D."/>
            <person name="Gardner M.J."/>
            <person name="Wortman J.R."/>
            <person name="Jordar V.S."/>
            <person name="Maiti R."/>
            <person name="Kodira C.D."/>
            <person name="Neafsey D.E."/>
            <person name="Zeng Q."/>
            <person name="Hung C.-Y."/>
            <person name="McMahan C."/>
            <person name="Muszewska A."/>
            <person name="Grynberg M."/>
            <person name="Mandel M.A."/>
            <person name="Kellner E.M."/>
            <person name="Barker B.M."/>
            <person name="Galgiani J.N."/>
            <person name="Orbach M.J."/>
            <person name="Kirkland T.N."/>
            <person name="Cole G.T."/>
            <person name="Henn M.R."/>
            <person name="Birren B.W."/>
            <person name="Taylor J.W."/>
        </authorList>
    </citation>
    <scope>NUCLEOTIDE SEQUENCE [LARGE SCALE GENOMIC DNA]</scope>
    <source>
        <strain evidence="3">UAMH 1704</strain>
    </source>
</reference>
<evidence type="ECO:0000313" key="3">
    <source>
        <dbReference type="Proteomes" id="UP000002058"/>
    </source>
</evidence>